<keyword evidence="1" id="KW-0812">Transmembrane</keyword>
<gene>
    <name evidence="2" type="ORF">LCGC14_1786610</name>
</gene>
<name>A0A0F9GTW8_9ZZZZ</name>
<feature type="non-terminal residue" evidence="2">
    <location>
        <position position="1"/>
    </location>
</feature>
<comment type="caution">
    <text evidence="2">The sequence shown here is derived from an EMBL/GenBank/DDBJ whole genome shotgun (WGS) entry which is preliminary data.</text>
</comment>
<dbReference type="Gene3D" id="1.10.1760.20">
    <property type="match status" value="1"/>
</dbReference>
<reference evidence="2" key="1">
    <citation type="journal article" date="2015" name="Nature">
        <title>Complex archaea that bridge the gap between prokaryotes and eukaryotes.</title>
        <authorList>
            <person name="Spang A."/>
            <person name="Saw J.H."/>
            <person name="Jorgensen S.L."/>
            <person name="Zaremba-Niedzwiedzka K."/>
            <person name="Martijn J."/>
            <person name="Lind A.E."/>
            <person name="van Eijk R."/>
            <person name="Schleper C."/>
            <person name="Guy L."/>
            <person name="Ettema T.J."/>
        </authorList>
    </citation>
    <scope>NUCLEOTIDE SEQUENCE</scope>
</reference>
<keyword evidence="1" id="KW-1133">Transmembrane helix</keyword>
<proteinExistence type="predicted"/>
<dbReference type="EMBL" id="LAZR01016992">
    <property type="protein sequence ID" value="KKM02224.1"/>
    <property type="molecule type" value="Genomic_DNA"/>
</dbReference>
<sequence length="62" mass="7047">QPLYAPYPLQIALPAIAIQNMLFFGFLEAIVTGFVCSYLARANVFQLTKPKKTFNRRVLDEV</sequence>
<feature type="transmembrane region" description="Helical" evidence="1">
    <location>
        <begin position="12"/>
        <end position="40"/>
    </location>
</feature>
<accession>A0A0F9GTW8</accession>
<dbReference type="AlphaFoldDB" id="A0A0F9GTW8"/>
<evidence type="ECO:0000256" key="1">
    <source>
        <dbReference type="SAM" id="Phobius"/>
    </source>
</evidence>
<keyword evidence="1" id="KW-0472">Membrane</keyword>
<evidence type="ECO:0000313" key="2">
    <source>
        <dbReference type="EMBL" id="KKM02224.1"/>
    </source>
</evidence>
<organism evidence="2">
    <name type="scientific">marine sediment metagenome</name>
    <dbReference type="NCBI Taxonomy" id="412755"/>
    <lineage>
        <taxon>unclassified sequences</taxon>
        <taxon>metagenomes</taxon>
        <taxon>ecological metagenomes</taxon>
    </lineage>
</organism>
<protein>
    <submittedName>
        <fullName evidence="2">Uncharacterized protein</fullName>
    </submittedName>
</protein>